<sequence length="498" mass="55126">MTYLRLENITKSFGNFLANDNINLTVNRGSIHALLGENGAGKTTLMNILCGLYQPDSGKIYIENKPVQISSPAMAIQQGIGMIHQHFMLVPQLTVTENIILGTKLDLRLNLSEKSQEISQLAKSFNLDVNPLAKVGDLPVGIQQRVEILKALYRQAKLLILDEPTAVLTPPEVKNLAKILRQLADRDRTIIFISHKLEEVMNLCNTVTVLQRGKVVANLNIKETNSQELARLMVGREVLFQLDKPPHTSGDVVLEVQSLQVRDERDLPVVKDVSFQLRSGEILGIAGVDGNGQRELADAIYLRYADANANLRQISAGKISSKPTNKSIAYIPEDRQKMGLVMGFSIAKNLILKAFKFLPFCRRWLLQYGVINRHATEAIENFDIRAENPGIKVSQLSGGNQQKVVLARELSGNPDLIIAMQPTRGLDVGATEYVQQKLLAQRERGAAILYISTELEEVMAMSDRIAVMYEGKFVDILDATTATVEQIGYLMTGGKISA</sequence>
<name>A0ABV4Y078_9CYAN</name>
<dbReference type="InterPro" id="IPR017871">
    <property type="entry name" value="ABC_transporter-like_CS"/>
</dbReference>
<keyword evidence="5" id="KW-1185">Reference proteome</keyword>
<dbReference type="PANTHER" id="PTHR43790">
    <property type="entry name" value="CARBOHYDRATE TRANSPORT ATP-BINDING PROTEIN MG119-RELATED"/>
    <property type="match status" value="1"/>
</dbReference>
<evidence type="ECO:0000256" key="2">
    <source>
        <dbReference type="ARBA" id="ARBA00022840"/>
    </source>
</evidence>
<proteinExistence type="predicted"/>
<dbReference type="PROSITE" id="PS50893">
    <property type="entry name" value="ABC_TRANSPORTER_2"/>
    <property type="match status" value="2"/>
</dbReference>
<accession>A0ABV4Y078</accession>
<dbReference type="SMART" id="SM00382">
    <property type="entry name" value="AAA"/>
    <property type="match status" value="1"/>
</dbReference>
<dbReference type="InterPro" id="IPR027417">
    <property type="entry name" value="P-loop_NTPase"/>
</dbReference>
<gene>
    <name evidence="4" type="ORF">ACE1CI_30815</name>
</gene>
<keyword evidence="2 4" id="KW-0067">ATP-binding</keyword>
<dbReference type="Gene3D" id="3.40.50.300">
    <property type="entry name" value="P-loop containing nucleotide triphosphate hydrolases"/>
    <property type="match status" value="2"/>
</dbReference>
<dbReference type="InterPro" id="IPR050107">
    <property type="entry name" value="ABC_carbohydrate_import_ATPase"/>
</dbReference>
<dbReference type="SUPFAM" id="SSF52540">
    <property type="entry name" value="P-loop containing nucleoside triphosphate hydrolases"/>
    <property type="match status" value="2"/>
</dbReference>
<dbReference type="InterPro" id="IPR003593">
    <property type="entry name" value="AAA+_ATPase"/>
</dbReference>
<protein>
    <submittedName>
        <fullName evidence="4">ABC transporter ATP-binding protein</fullName>
    </submittedName>
</protein>
<dbReference type="RefSeq" id="WP_413266944.1">
    <property type="nucleotide sequence ID" value="NZ_JBHFNR010000251.1"/>
</dbReference>
<evidence type="ECO:0000259" key="3">
    <source>
        <dbReference type="PROSITE" id="PS50893"/>
    </source>
</evidence>
<keyword evidence="1" id="KW-0547">Nucleotide-binding</keyword>
<evidence type="ECO:0000313" key="4">
    <source>
        <dbReference type="EMBL" id="MFB2897331.1"/>
    </source>
</evidence>
<organism evidence="4 5">
    <name type="scientific">Floridaenema flaviceps BLCC-F50</name>
    <dbReference type="NCBI Taxonomy" id="3153642"/>
    <lineage>
        <taxon>Bacteria</taxon>
        <taxon>Bacillati</taxon>
        <taxon>Cyanobacteriota</taxon>
        <taxon>Cyanophyceae</taxon>
        <taxon>Oscillatoriophycideae</taxon>
        <taxon>Aerosakkonematales</taxon>
        <taxon>Aerosakkonemataceae</taxon>
        <taxon>Floridanema</taxon>
        <taxon>Floridanema flaviceps</taxon>
    </lineage>
</organism>
<dbReference type="CDD" id="cd03216">
    <property type="entry name" value="ABC_Carb_Monos_I"/>
    <property type="match status" value="1"/>
</dbReference>
<dbReference type="PANTHER" id="PTHR43790:SF4">
    <property type="entry name" value="GUANOSINE IMPORT ATP-BINDING PROTEIN NUPO"/>
    <property type="match status" value="1"/>
</dbReference>
<evidence type="ECO:0000313" key="5">
    <source>
        <dbReference type="Proteomes" id="UP001576784"/>
    </source>
</evidence>
<dbReference type="Proteomes" id="UP001576784">
    <property type="component" value="Unassembled WGS sequence"/>
</dbReference>
<evidence type="ECO:0000256" key="1">
    <source>
        <dbReference type="ARBA" id="ARBA00022741"/>
    </source>
</evidence>
<dbReference type="Pfam" id="PF00005">
    <property type="entry name" value="ABC_tran"/>
    <property type="match status" value="2"/>
</dbReference>
<dbReference type="GO" id="GO:0005524">
    <property type="term" value="F:ATP binding"/>
    <property type="evidence" value="ECO:0007669"/>
    <property type="project" value="UniProtKB-KW"/>
</dbReference>
<feature type="domain" description="ABC transporter" evidence="3">
    <location>
        <begin position="4"/>
        <end position="237"/>
    </location>
</feature>
<dbReference type="CDD" id="cd03215">
    <property type="entry name" value="ABC_Carb_Monos_II"/>
    <property type="match status" value="1"/>
</dbReference>
<reference evidence="4 5" key="1">
    <citation type="submission" date="2024-09" db="EMBL/GenBank/DDBJ databases">
        <title>Floridaenema gen nov. (Aerosakkonemataceae, Aerosakkonematales ord. nov., Cyanobacteria) from benthic tropical and subtropical fresh waters, with the description of four new species.</title>
        <authorList>
            <person name="Moretto J.A."/>
            <person name="Berthold D.E."/>
            <person name="Lefler F.W."/>
            <person name="Huang I.-S."/>
            <person name="Laughinghouse H. IV."/>
        </authorList>
    </citation>
    <scope>NUCLEOTIDE SEQUENCE [LARGE SCALE GENOMIC DNA]</scope>
    <source>
        <strain evidence="4 5">BLCC-F50</strain>
    </source>
</reference>
<comment type="caution">
    <text evidence="4">The sequence shown here is derived from an EMBL/GenBank/DDBJ whole genome shotgun (WGS) entry which is preliminary data.</text>
</comment>
<dbReference type="InterPro" id="IPR003439">
    <property type="entry name" value="ABC_transporter-like_ATP-bd"/>
</dbReference>
<feature type="domain" description="ABC transporter" evidence="3">
    <location>
        <begin position="254"/>
        <end position="495"/>
    </location>
</feature>
<dbReference type="EMBL" id="JBHFNR010000251">
    <property type="protein sequence ID" value="MFB2897331.1"/>
    <property type="molecule type" value="Genomic_DNA"/>
</dbReference>
<dbReference type="PROSITE" id="PS00211">
    <property type="entry name" value="ABC_TRANSPORTER_1"/>
    <property type="match status" value="1"/>
</dbReference>